<dbReference type="InterPro" id="IPR009057">
    <property type="entry name" value="Homeodomain-like_sf"/>
</dbReference>
<dbReference type="Pfam" id="PF13977">
    <property type="entry name" value="TetR_C_6"/>
    <property type="match status" value="1"/>
</dbReference>
<accession>A0ABW6PTP2</accession>
<evidence type="ECO:0000256" key="3">
    <source>
        <dbReference type="ARBA" id="ARBA00023125"/>
    </source>
</evidence>
<dbReference type="PROSITE" id="PS50977">
    <property type="entry name" value="HTH_TETR_2"/>
    <property type="match status" value="1"/>
</dbReference>
<dbReference type="PANTHER" id="PTHR30055:SF148">
    <property type="entry name" value="TETR-FAMILY TRANSCRIPTIONAL REGULATOR"/>
    <property type="match status" value="1"/>
</dbReference>
<dbReference type="Proteomes" id="UP001601444">
    <property type="component" value="Unassembled WGS sequence"/>
</dbReference>
<dbReference type="SUPFAM" id="SSF48498">
    <property type="entry name" value="Tetracyclin repressor-like, C-terminal domain"/>
    <property type="match status" value="1"/>
</dbReference>
<evidence type="ECO:0000313" key="8">
    <source>
        <dbReference type="Proteomes" id="UP001601444"/>
    </source>
</evidence>
<keyword evidence="2" id="KW-0805">Transcription regulation</keyword>
<dbReference type="RefSeq" id="WP_387702229.1">
    <property type="nucleotide sequence ID" value="NZ_JBIAMX010000016.1"/>
</dbReference>
<protein>
    <submittedName>
        <fullName evidence="7">TetR/AcrR family transcriptional regulator</fullName>
    </submittedName>
</protein>
<keyword evidence="4" id="KW-0804">Transcription</keyword>
<dbReference type="PANTHER" id="PTHR30055">
    <property type="entry name" value="HTH-TYPE TRANSCRIPTIONAL REGULATOR RUTR"/>
    <property type="match status" value="1"/>
</dbReference>
<keyword evidence="1" id="KW-0678">Repressor</keyword>
<evidence type="ECO:0000256" key="5">
    <source>
        <dbReference type="PROSITE-ProRule" id="PRU00335"/>
    </source>
</evidence>
<dbReference type="Gene3D" id="1.10.357.10">
    <property type="entry name" value="Tetracycline Repressor, domain 2"/>
    <property type="match status" value="1"/>
</dbReference>
<sequence>MPKVVDHEQRRRAIGAAACQVIAARGLADTSLRDIAAAAGCTTGMLTHYFADKRAVLRYALGIASSAVARRITALAAEGAGVFELLCQCLPMDEARGVEWRVWIAFWDGAAHDPELAAEQRARYQGWREALEVVLVAAGHRAGPALAEAAESLMIVIDGIGLQAVYDPDRFTPVYQRRLLRRHAEPVLAALDGAPAV</sequence>
<dbReference type="InterPro" id="IPR001647">
    <property type="entry name" value="HTH_TetR"/>
</dbReference>
<organism evidence="7 8">
    <name type="scientific">Nocardia thailandica</name>
    <dbReference type="NCBI Taxonomy" id="257275"/>
    <lineage>
        <taxon>Bacteria</taxon>
        <taxon>Bacillati</taxon>
        <taxon>Actinomycetota</taxon>
        <taxon>Actinomycetes</taxon>
        <taxon>Mycobacteriales</taxon>
        <taxon>Nocardiaceae</taxon>
        <taxon>Nocardia</taxon>
    </lineage>
</organism>
<reference evidence="7 8" key="1">
    <citation type="submission" date="2024-10" db="EMBL/GenBank/DDBJ databases">
        <title>The Natural Products Discovery Center: Release of the First 8490 Sequenced Strains for Exploring Actinobacteria Biosynthetic Diversity.</title>
        <authorList>
            <person name="Kalkreuter E."/>
            <person name="Kautsar S.A."/>
            <person name="Yang D."/>
            <person name="Bader C.D."/>
            <person name="Teijaro C.N."/>
            <person name="Fluegel L."/>
            <person name="Davis C.M."/>
            <person name="Simpson J.R."/>
            <person name="Lauterbach L."/>
            <person name="Steele A.D."/>
            <person name="Gui C."/>
            <person name="Meng S."/>
            <person name="Li G."/>
            <person name="Viehrig K."/>
            <person name="Ye F."/>
            <person name="Su P."/>
            <person name="Kiefer A.F."/>
            <person name="Nichols A."/>
            <person name="Cepeda A.J."/>
            <person name="Yan W."/>
            <person name="Fan B."/>
            <person name="Jiang Y."/>
            <person name="Adhikari A."/>
            <person name="Zheng C.-J."/>
            <person name="Schuster L."/>
            <person name="Cowan T.M."/>
            <person name="Smanski M.J."/>
            <person name="Chevrette M.G."/>
            <person name="De Carvalho L.P.S."/>
            <person name="Shen B."/>
        </authorList>
    </citation>
    <scope>NUCLEOTIDE SEQUENCE [LARGE SCALE GENOMIC DNA]</scope>
    <source>
        <strain evidence="7 8">NPDC004045</strain>
    </source>
</reference>
<feature type="DNA-binding region" description="H-T-H motif" evidence="5">
    <location>
        <begin position="31"/>
        <end position="50"/>
    </location>
</feature>
<dbReference type="InterPro" id="IPR036271">
    <property type="entry name" value="Tet_transcr_reg_TetR-rel_C_sf"/>
</dbReference>
<name>A0ABW6PTP2_9NOCA</name>
<evidence type="ECO:0000256" key="2">
    <source>
        <dbReference type="ARBA" id="ARBA00023015"/>
    </source>
</evidence>
<comment type="caution">
    <text evidence="7">The sequence shown here is derived from an EMBL/GenBank/DDBJ whole genome shotgun (WGS) entry which is preliminary data.</text>
</comment>
<dbReference type="EMBL" id="JBIAMX010000016">
    <property type="protein sequence ID" value="MFF0545795.1"/>
    <property type="molecule type" value="Genomic_DNA"/>
</dbReference>
<evidence type="ECO:0000256" key="4">
    <source>
        <dbReference type="ARBA" id="ARBA00023163"/>
    </source>
</evidence>
<evidence type="ECO:0000256" key="1">
    <source>
        <dbReference type="ARBA" id="ARBA00022491"/>
    </source>
</evidence>
<evidence type="ECO:0000313" key="7">
    <source>
        <dbReference type="EMBL" id="MFF0545795.1"/>
    </source>
</evidence>
<evidence type="ECO:0000259" key="6">
    <source>
        <dbReference type="PROSITE" id="PS50977"/>
    </source>
</evidence>
<dbReference type="InterPro" id="IPR039538">
    <property type="entry name" value="BetI_C"/>
</dbReference>
<dbReference type="InterPro" id="IPR050109">
    <property type="entry name" value="HTH-type_TetR-like_transc_reg"/>
</dbReference>
<dbReference type="SUPFAM" id="SSF46689">
    <property type="entry name" value="Homeodomain-like"/>
    <property type="match status" value="1"/>
</dbReference>
<dbReference type="Pfam" id="PF00440">
    <property type="entry name" value="TetR_N"/>
    <property type="match status" value="1"/>
</dbReference>
<gene>
    <name evidence="7" type="ORF">ACFYTF_23435</name>
</gene>
<proteinExistence type="predicted"/>
<keyword evidence="3 5" id="KW-0238">DNA-binding</keyword>
<keyword evidence="8" id="KW-1185">Reference proteome</keyword>
<feature type="domain" description="HTH tetR-type" evidence="6">
    <location>
        <begin position="8"/>
        <end position="68"/>
    </location>
</feature>